<dbReference type="STRING" id="490829.SAMN05421850_1275"/>
<dbReference type="Pfam" id="PF02852">
    <property type="entry name" value="Pyr_redox_dim"/>
    <property type="match status" value="1"/>
</dbReference>
<dbReference type="EMBL" id="FNEB01000027">
    <property type="protein sequence ID" value="SDJ42777.1"/>
    <property type="molecule type" value="Genomic_DNA"/>
</dbReference>
<dbReference type="AlphaFoldDB" id="A0A1G8TMW5"/>
<accession>A0A1G8TMW5</accession>
<reference evidence="2 3" key="1">
    <citation type="submission" date="2016-10" db="EMBL/GenBank/DDBJ databases">
        <authorList>
            <person name="de Groot N.N."/>
        </authorList>
    </citation>
    <scope>NUCLEOTIDE SEQUENCE [LARGE SCALE GENOMIC DNA]</scope>
    <source>
        <strain evidence="2 3">DSM 28010</strain>
    </source>
</reference>
<sequence length="95" mass="10191">MAQTAAGLLRIHAECETGRLLAAEMCVPGAEHLAHLLALVVEQRMTVADMLAMPFYHPVIEEGLRGALRDLAKDVARADGSDLSECKAIGHDVLD</sequence>
<keyword evidence="3" id="KW-1185">Reference proteome</keyword>
<organism evidence="2 3">
    <name type="scientific">Lutimaribacter saemankumensis</name>
    <dbReference type="NCBI Taxonomy" id="490829"/>
    <lineage>
        <taxon>Bacteria</taxon>
        <taxon>Pseudomonadati</taxon>
        <taxon>Pseudomonadota</taxon>
        <taxon>Alphaproteobacteria</taxon>
        <taxon>Rhodobacterales</taxon>
        <taxon>Roseobacteraceae</taxon>
        <taxon>Lutimaribacter</taxon>
    </lineage>
</organism>
<feature type="domain" description="Pyridine nucleotide-disulphide oxidoreductase dimerisation" evidence="1">
    <location>
        <begin position="5"/>
        <end position="65"/>
    </location>
</feature>
<evidence type="ECO:0000313" key="3">
    <source>
        <dbReference type="Proteomes" id="UP000199340"/>
    </source>
</evidence>
<dbReference type="OrthoDB" id="9776382at2"/>
<protein>
    <submittedName>
        <fullName evidence="2">Dihydrolipoamide dehydrogenase</fullName>
    </submittedName>
</protein>
<dbReference type="Proteomes" id="UP000199340">
    <property type="component" value="Unassembled WGS sequence"/>
</dbReference>
<dbReference type="InterPro" id="IPR004099">
    <property type="entry name" value="Pyr_nucl-diS_OxRdtase_dimer"/>
</dbReference>
<dbReference type="InterPro" id="IPR016156">
    <property type="entry name" value="FAD/NAD-linked_Rdtase_dimer_sf"/>
</dbReference>
<dbReference type="Gene3D" id="3.30.390.30">
    <property type="match status" value="1"/>
</dbReference>
<evidence type="ECO:0000259" key="1">
    <source>
        <dbReference type="Pfam" id="PF02852"/>
    </source>
</evidence>
<gene>
    <name evidence="2" type="ORF">SAMN05421850_1275</name>
</gene>
<proteinExistence type="predicted"/>
<dbReference type="SUPFAM" id="SSF55424">
    <property type="entry name" value="FAD/NAD-linked reductases, dimerisation (C-terminal) domain"/>
    <property type="match status" value="1"/>
</dbReference>
<name>A0A1G8TMW5_9RHOB</name>
<evidence type="ECO:0000313" key="2">
    <source>
        <dbReference type="EMBL" id="SDJ42777.1"/>
    </source>
</evidence>